<dbReference type="Pfam" id="PF20431">
    <property type="entry name" value="E_motif"/>
    <property type="match status" value="1"/>
</dbReference>
<feature type="region of interest" description="Disordered" evidence="3">
    <location>
        <begin position="405"/>
        <end position="428"/>
    </location>
</feature>
<feature type="repeat" description="PPR" evidence="2">
    <location>
        <begin position="213"/>
        <end position="247"/>
    </location>
</feature>
<evidence type="ECO:0000313" key="5">
    <source>
        <dbReference type="Proteomes" id="UP001054821"/>
    </source>
</evidence>
<evidence type="ECO:0000256" key="1">
    <source>
        <dbReference type="ARBA" id="ARBA00022737"/>
    </source>
</evidence>
<evidence type="ECO:0008006" key="6">
    <source>
        <dbReference type="Google" id="ProtNLM"/>
    </source>
</evidence>
<proteinExistence type="predicted"/>
<protein>
    <recommendedName>
        <fullName evidence="6">Tetratricopeptide repeat-like superfamily protein</fullName>
    </recommendedName>
</protein>
<feature type="repeat" description="PPR" evidence="2">
    <location>
        <begin position="178"/>
        <end position="212"/>
    </location>
</feature>
<feature type="compositionally biased region" description="Polar residues" evidence="3">
    <location>
        <begin position="413"/>
        <end position="422"/>
    </location>
</feature>
<dbReference type="Proteomes" id="UP001054821">
    <property type="component" value="Chromosome 5"/>
</dbReference>
<dbReference type="InterPro" id="IPR002885">
    <property type="entry name" value="PPR_rpt"/>
</dbReference>
<reference evidence="4 5" key="1">
    <citation type="journal article" date="2022" name="G3 (Bethesda)">
        <title>Whole-genome sequence and methylome profiling of the almond [Prunus dulcis (Mill.) D.A. Webb] cultivar 'Nonpareil'.</title>
        <authorList>
            <person name="D'Amico-Willman K.M."/>
            <person name="Ouma W.Z."/>
            <person name="Meulia T."/>
            <person name="Sideli G.M."/>
            <person name="Gradziel T.M."/>
            <person name="Fresnedo-Ramirez J."/>
        </authorList>
    </citation>
    <scope>NUCLEOTIDE SEQUENCE [LARGE SCALE GENOMIC DNA]</scope>
    <source>
        <strain evidence="4">Clone GOH B32 T37-40</strain>
    </source>
</reference>
<dbReference type="Pfam" id="PF13041">
    <property type="entry name" value="PPR_2"/>
    <property type="match status" value="1"/>
</dbReference>
<comment type="caution">
    <text evidence="4">The sequence shown here is derived from an EMBL/GenBank/DDBJ whole genome shotgun (WGS) entry which is preliminary data.</text>
</comment>
<dbReference type="PANTHER" id="PTHR47926">
    <property type="entry name" value="PENTATRICOPEPTIDE REPEAT-CONTAINING PROTEIN"/>
    <property type="match status" value="1"/>
</dbReference>
<accession>A0AAD4VSF5</accession>
<dbReference type="InterPro" id="IPR046848">
    <property type="entry name" value="E_motif"/>
</dbReference>
<dbReference type="GO" id="GO:0003723">
    <property type="term" value="F:RNA binding"/>
    <property type="evidence" value="ECO:0007669"/>
    <property type="project" value="InterPro"/>
</dbReference>
<keyword evidence="5" id="KW-1185">Reference proteome</keyword>
<dbReference type="AlphaFoldDB" id="A0AAD4VSF5"/>
<organism evidence="4 5">
    <name type="scientific">Prunus dulcis</name>
    <name type="common">Almond</name>
    <name type="synonym">Amygdalus dulcis</name>
    <dbReference type="NCBI Taxonomy" id="3755"/>
    <lineage>
        <taxon>Eukaryota</taxon>
        <taxon>Viridiplantae</taxon>
        <taxon>Streptophyta</taxon>
        <taxon>Embryophyta</taxon>
        <taxon>Tracheophyta</taxon>
        <taxon>Spermatophyta</taxon>
        <taxon>Magnoliopsida</taxon>
        <taxon>eudicotyledons</taxon>
        <taxon>Gunneridae</taxon>
        <taxon>Pentapetalae</taxon>
        <taxon>rosids</taxon>
        <taxon>fabids</taxon>
        <taxon>Rosales</taxon>
        <taxon>Rosaceae</taxon>
        <taxon>Amygdaloideae</taxon>
        <taxon>Amygdaleae</taxon>
        <taxon>Prunus</taxon>
    </lineage>
</organism>
<dbReference type="InterPro" id="IPR011990">
    <property type="entry name" value="TPR-like_helical_dom_sf"/>
</dbReference>
<dbReference type="PANTHER" id="PTHR47926:SF347">
    <property type="entry name" value="PENTATRICOPEPTIDE REPEAT-CONTAINING PROTEIN"/>
    <property type="match status" value="1"/>
</dbReference>
<gene>
    <name evidence="4" type="ORF">L3X38_029140</name>
</gene>
<evidence type="ECO:0000256" key="3">
    <source>
        <dbReference type="SAM" id="MobiDB-lite"/>
    </source>
</evidence>
<dbReference type="InterPro" id="IPR046960">
    <property type="entry name" value="PPR_At4g14850-like_plant"/>
</dbReference>
<sequence length="442" mass="48598">MTHLSHDPFYATRIVRFYAVNGDLHSACYGNCGRWDKGLQLFSEMRSMEMMPDGYTIVGLLSGLSNSSLITIGQGLHGLCLKCNLDSNAHPGDYGKAVFFFKNLNMEGKKADSILIASVLAAAAQIANVGPGCEIHAYVLRHGLESHVMISSALIVMYSKCGFLGMGTRVFEIIPEKNIISYNSLILGLGLHSLASEAFRMFDEILRNGLKPDEYTFTALLAACCHAGLVKDGREIFRIMKDEFCIQPRTEHYVHMVKLLGMEGGLEEAYNLILSLPEPVDCCIWGALLLCCDVCGNSELAEIVAQRLFESSSEKGAYRVMLSNIYAGDGRWDDAKKLRDHTTEGKLRKITGLSWIKGGEKSLSHIDCRDGMRKIIGRKGGSFGCQSDIDSKNTVPIRSLRIIVTTSPPSPTKNPRNSQGTTAPPPLYDGRIPMFISFPIVP</sequence>
<dbReference type="Gene3D" id="1.25.40.10">
    <property type="entry name" value="Tetratricopeptide repeat domain"/>
    <property type="match status" value="3"/>
</dbReference>
<dbReference type="EMBL" id="JAJFAZ020000005">
    <property type="protein sequence ID" value="KAI5329743.1"/>
    <property type="molecule type" value="Genomic_DNA"/>
</dbReference>
<name>A0AAD4VSF5_PRUDU</name>
<evidence type="ECO:0000313" key="4">
    <source>
        <dbReference type="EMBL" id="KAI5329743.1"/>
    </source>
</evidence>
<dbReference type="GO" id="GO:0009451">
    <property type="term" value="P:RNA modification"/>
    <property type="evidence" value="ECO:0007669"/>
    <property type="project" value="InterPro"/>
</dbReference>
<dbReference type="Pfam" id="PF01535">
    <property type="entry name" value="PPR"/>
    <property type="match status" value="1"/>
</dbReference>
<dbReference type="NCBIfam" id="TIGR00756">
    <property type="entry name" value="PPR"/>
    <property type="match status" value="3"/>
</dbReference>
<dbReference type="FunFam" id="1.25.40.10:FF:000090">
    <property type="entry name" value="Pentatricopeptide repeat-containing protein, chloroplastic"/>
    <property type="match status" value="1"/>
</dbReference>
<keyword evidence="1" id="KW-0677">Repeat</keyword>
<dbReference type="PROSITE" id="PS51375">
    <property type="entry name" value="PPR"/>
    <property type="match status" value="2"/>
</dbReference>
<evidence type="ECO:0000256" key="2">
    <source>
        <dbReference type="PROSITE-ProRule" id="PRU00708"/>
    </source>
</evidence>